<evidence type="ECO:0000313" key="3">
    <source>
        <dbReference type="Proteomes" id="UP000831817"/>
    </source>
</evidence>
<evidence type="ECO:0000259" key="1">
    <source>
        <dbReference type="PROSITE" id="PS50006"/>
    </source>
</evidence>
<dbReference type="CDD" id="cd00060">
    <property type="entry name" value="FHA"/>
    <property type="match status" value="1"/>
</dbReference>
<evidence type="ECO:0000313" key="2">
    <source>
        <dbReference type="EMBL" id="BDH78726.1"/>
    </source>
</evidence>
<dbReference type="InterPro" id="IPR008984">
    <property type="entry name" value="SMAD_FHA_dom_sf"/>
</dbReference>
<dbReference type="SUPFAM" id="SSF49879">
    <property type="entry name" value="SMAD/FHA domain"/>
    <property type="match status" value="1"/>
</dbReference>
<keyword evidence="3" id="KW-1185">Reference proteome</keyword>
<dbReference type="GeneID" id="71964599"/>
<dbReference type="InterPro" id="IPR000253">
    <property type="entry name" value="FHA_dom"/>
</dbReference>
<dbReference type="Proteomes" id="UP000831817">
    <property type="component" value="Chromosome"/>
</dbReference>
<dbReference type="Gene3D" id="2.60.200.20">
    <property type="match status" value="1"/>
</dbReference>
<feature type="domain" description="FHA" evidence="1">
    <location>
        <begin position="62"/>
        <end position="113"/>
    </location>
</feature>
<dbReference type="Pfam" id="PF00498">
    <property type="entry name" value="FHA"/>
    <property type="match status" value="1"/>
</dbReference>
<dbReference type="PROSITE" id="PS50006">
    <property type="entry name" value="FHA_DOMAIN"/>
    <property type="match status" value="1"/>
</dbReference>
<name>A0ABN6PDM0_9EURY</name>
<dbReference type="SMART" id="SM00240">
    <property type="entry name" value="FHA"/>
    <property type="match status" value="1"/>
</dbReference>
<gene>
    <name evidence="2" type="ORF">MTTB_01050</name>
</gene>
<sequence length="146" mass="16881">MFNIFVLALMAILAGIAIRNFYVIFSQKSKITETTRVNKPKKSFANLFLPKDRHIIIEDYEKTFGREDFLGVLLPDDLVFIGKEHFKITRMDDGFYIEDLDTKNGTTINGNEIKGSGKIKLENRDEILVAKTLPIKYLENKMSWIM</sequence>
<accession>A0ABN6PDM0</accession>
<protein>
    <recommendedName>
        <fullName evidence="1">FHA domain-containing protein</fullName>
    </recommendedName>
</protein>
<dbReference type="RefSeq" id="WP_248564602.1">
    <property type="nucleotide sequence ID" value="NZ_AP025698.1"/>
</dbReference>
<organism evidence="2 3">
    <name type="scientific">Methanothermobacter tenebrarum</name>
    <dbReference type="NCBI Taxonomy" id="680118"/>
    <lineage>
        <taxon>Archaea</taxon>
        <taxon>Methanobacteriati</taxon>
        <taxon>Methanobacteriota</taxon>
        <taxon>Methanomada group</taxon>
        <taxon>Methanobacteria</taxon>
        <taxon>Methanobacteriales</taxon>
        <taxon>Methanobacteriaceae</taxon>
        <taxon>Methanothermobacter</taxon>
    </lineage>
</organism>
<dbReference type="EMBL" id="AP025698">
    <property type="protein sequence ID" value="BDH78726.1"/>
    <property type="molecule type" value="Genomic_DNA"/>
</dbReference>
<reference evidence="2 3" key="1">
    <citation type="submission" date="2022-04" db="EMBL/GenBank/DDBJ databases">
        <title>Complete genome of Methanothermobacter tenebrarum strain RMAS.</title>
        <authorList>
            <person name="Nakamura K."/>
            <person name="Oshima K."/>
            <person name="Hattori M."/>
            <person name="Kamagata Y."/>
            <person name="Takamizawa K."/>
        </authorList>
    </citation>
    <scope>NUCLEOTIDE SEQUENCE [LARGE SCALE GENOMIC DNA]</scope>
    <source>
        <strain evidence="2 3">RMAS</strain>
    </source>
</reference>
<proteinExistence type="predicted"/>